<feature type="transmembrane region" description="Helical" evidence="6">
    <location>
        <begin position="379"/>
        <end position="398"/>
    </location>
</feature>
<evidence type="ECO:0000256" key="4">
    <source>
        <dbReference type="ARBA" id="ARBA00022989"/>
    </source>
</evidence>
<reference evidence="7 8" key="1">
    <citation type="submission" date="2015-12" db="EMBL/GenBank/DDBJ databases">
        <authorList>
            <person name="Andreevskaya M."/>
        </authorList>
    </citation>
    <scope>NUCLEOTIDE SEQUENCE [LARGE SCALE GENOMIC DNA]</scope>
    <source>
        <strain evidence="7 8">C122c</strain>
    </source>
</reference>
<comment type="caution">
    <text evidence="7">The sequence shown here is derived from an EMBL/GenBank/DDBJ whole genome shotgun (WGS) entry which is preliminary data.</text>
</comment>
<feature type="transmembrane region" description="Helical" evidence="6">
    <location>
        <begin position="240"/>
        <end position="265"/>
    </location>
</feature>
<dbReference type="InterPro" id="IPR050833">
    <property type="entry name" value="Poly_Biosynth_Transport"/>
</dbReference>
<feature type="transmembrane region" description="Helical" evidence="6">
    <location>
        <begin position="45"/>
        <end position="70"/>
    </location>
</feature>
<feature type="transmembrane region" description="Helical" evidence="6">
    <location>
        <begin position="12"/>
        <end position="33"/>
    </location>
</feature>
<gene>
    <name evidence="7" type="ORF">C122C_0405</name>
</gene>
<feature type="transmembrane region" description="Helical" evidence="6">
    <location>
        <begin position="470"/>
        <end position="491"/>
    </location>
</feature>
<keyword evidence="8" id="KW-1185">Reference proteome</keyword>
<evidence type="ECO:0000256" key="5">
    <source>
        <dbReference type="ARBA" id="ARBA00023136"/>
    </source>
</evidence>
<protein>
    <recommendedName>
        <fullName evidence="9">Membrane protein involved in the export of O-antigen and teichoic acid</fullName>
    </recommendedName>
</protein>
<evidence type="ECO:0000256" key="3">
    <source>
        <dbReference type="ARBA" id="ARBA00022692"/>
    </source>
</evidence>
<dbReference type="Proteomes" id="UP000199271">
    <property type="component" value="Unassembled WGS sequence"/>
</dbReference>
<proteinExistence type="predicted"/>
<organism evidence="7 8">
    <name type="scientific">Leuconostoc gasicomitatum</name>
    <dbReference type="NCBI Taxonomy" id="115778"/>
    <lineage>
        <taxon>Bacteria</taxon>
        <taxon>Bacillati</taxon>
        <taxon>Bacillota</taxon>
        <taxon>Bacilli</taxon>
        <taxon>Lactobacillales</taxon>
        <taxon>Lactobacillaceae</taxon>
        <taxon>Leuconostoc</taxon>
        <taxon>Leuconostoc gelidum group</taxon>
    </lineage>
</organism>
<feature type="transmembrane region" description="Helical" evidence="6">
    <location>
        <begin position="441"/>
        <end position="464"/>
    </location>
</feature>
<evidence type="ECO:0008006" key="9">
    <source>
        <dbReference type="Google" id="ProtNLM"/>
    </source>
</evidence>
<keyword evidence="5 6" id="KW-0472">Membrane</keyword>
<evidence type="ECO:0000256" key="6">
    <source>
        <dbReference type="SAM" id="Phobius"/>
    </source>
</evidence>
<keyword evidence="4 6" id="KW-1133">Transmembrane helix</keyword>
<evidence type="ECO:0000313" key="7">
    <source>
        <dbReference type="EMBL" id="CUW09016.1"/>
    </source>
</evidence>
<sequence length="510" mass="58403">MNRSKYAMKNTLTMFFTYIVTLGLSFVTRSVFIHKLGEEYLGLNGVYSSILSVLSISDLGLESVFAFLLYKPLSENDKGHIVGFIMLFKKIYVYVGTFIFISGMMLFPFLSNIIGAQGKMLQHVELIYLIMLFNSAISYFFTYNRTILDANQKNYIITLITFTMNTMISIVQIICLYVIDSMVVYVSLVLISTVGSNILISLYVSREYPFLKNKEFRYPINEVDKKVLIKNTLGGVSNKLGGIIVFASDNIILSMFVNLATVGLYSNYTMILNSFTGLIQKVLGTLTASIGNLSIESPKRSKDFFMHLNLLITIIAFFAVPQLLTLLRPFVFFWLGERFILSQYIVLLIIINFTLQLSRYPSLMYIDAYGLQWIQKWKSLIEATLNIFFSIIFLAVFHLGLAGIILSTILSTGLFVLWYEPFIVVRYALKIDKNKQLKMVFLLLIDKLLLIIPTLVVWGVMHFFSGNGLLFLIKLSVINFTIVIISFFIIFRTNSQFKYILSRVSNYFMK</sequence>
<feature type="transmembrane region" description="Helical" evidence="6">
    <location>
        <begin position="305"/>
        <end position="327"/>
    </location>
</feature>
<comment type="subcellular location">
    <subcellularLocation>
        <location evidence="1">Cell membrane</location>
        <topology evidence="1">Multi-pass membrane protein</topology>
    </subcellularLocation>
</comment>
<feature type="transmembrane region" description="Helical" evidence="6">
    <location>
        <begin position="91"/>
        <end position="114"/>
    </location>
</feature>
<feature type="transmembrane region" description="Helical" evidence="6">
    <location>
        <begin position="155"/>
        <end position="179"/>
    </location>
</feature>
<keyword evidence="2" id="KW-1003">Cell membrane</keyword>
<keyword evidence="3 6" id="KW-0812">Transmembrane</keyword>
<accession>A0ABM9V2R6</accession>
<feature type="transmembrane region" description="Helical" evidence="6">
    <location>
        <begin position="339"/>
        <end position="358"/>
    </location>
</feature>
<evidence type="ECO:0000256" key="2">
    <source>
        <dbReference type="ARBA" id="ARBA00022475"/>
    </source>
</evidence>
<feature type="transmembrane region" description="Helical" evidence="6">
    <location>
        <begin position="185"/>
        <end position="204"/>
    </location>
</feature>
<name>A0ABM9V2R6_9LACO</name>
<evidence type="ECO:0000256" key="1">
    <source>
        <dbReference type="ARBA" id="ARBA00004651"/>
    </source>
</evidence>
<feature type="transmembrane region" description="Helical" evidence="6">
    <location>
        <begin position="126"/>
        <end position="143"/>
    </location>
</feature>
<dbReference type="EMBL" id="FBSY01000006">
    <property type="protein sequence ID" value="CUW09016.1"/>
    <property type="molecule type" value="Genomic_DNA"/>
</dbReference>
<evidence type="ECO:0000313" key="8">
    <source>
        <dbReference type="Proteomes" id="UP000199271"/>
    </source>
</evidence>
<dbReference type="RefSeq" id="WP_089997499.1">
    <property type="nucleotide sequence ID" value="NZ_CBCPIF010000001.1"/>
</dbReference>
<dbReference type="PANTHER" id="PTHR30250:SF26">
    <property type="entry name" value="PSMA PROTEIN"/>
    <property type="match status" value="1"/>
</dbReference>
<dbReference type="PANTHER" id="PTHR30250">
    <property type="entry name" value="PST FAMILY PREDICTED COLANIC ACID TRANSPORTER"/>
    <property type="match status" value="1"/>
</dbReference>